<dbReference type="InterPro" id="IPR010499">
    <property type="entry name" value="AraC_E-bd"/>
</dbReference>
<gene>
    <name evidence="2" type="ORF">FHS68_004212</name>
</gene>
<dbReference type="RefSeq" id="WP_310588616.1">
    <property type="nucleotide sequence ID" value="NZ_JAASQJ010000004.1"/>
</dbReference>
<accession>A0ABX0UTI9</accession>
<dbReference type="InterPro" id="IPR029442">
    <property type="entry name" value="GyrI-like"/>
</dbReference>
<dbReference type="Pfam" id="PF06445">
    <property type="entry name" value="GyrI-like"/>
    <property type="match status" value="1"/>
</dbReference>
<dbReference type="InterPro" id="IPR011256">
    <property type="entry name" value="Reg_factor_effector_dom_sf"/>
</dbReference>
<dbReference type="SMART" id="SM00871">
    <property type="entry name" value="AraC_E_bind"/>
    <property type="match status" value="1"/>
</dbReference>
<dbReference type="SUPFAM" id="SSF55136">
    <property type="entry name" value="Probable bacterial effector-binding domain"/>
    <property type="match status" value="1"/>
</dbReference>
<name>A0ABX0UTI9_9BACT</name>
<dbReference type="Gene3D" id="3.20.80.10">
    <property type="entry name" value="Regulatory factor, effector binding domain"/>
    <property type="match status" value="1"/>
</dbReference>
<dbReference type="Proteomes" id="UP001179181">
    <property type="component" value="Unassembled WGS sequence"/>
</dbReference>
<reference evidence="2 3" key="1">
    <citation type="submission" date="2020-03" db="EMBL/GenBank/DDBJ databases">
        <title>Genomic Encyclopedia of Type Strains, Phase IV (KMG-IV): sequencing the most valuable type-strain genomes for metagenomic binning, comparative biology and taxonomic classification.</title>
        <authorList>
            <person name="Goeker M."/>
        </authorList>
    </citation>
    <scope>NUCLEOTIDE SEQUENCE [LARGE SCALE GENOMIC DNA]</scope>
    <source>
        <strain evidence="2 3">DSM 102865</strain>
    </source>
</reference>
<proteinExistence type="predicted"/>
<dbReference type="EMBL" id="JAASQJ010000004">
    <property type="protein sequence ID" value="NIJ55025.1"/>
    <property type="molecule type" value="Genomic_DNA"/>
</dbReference>
<dbReference type="InterPro" id="IPR053182">
    <property type="entry name" value="YobU-like_regulator"/>
</dbReference>
<keyword evidence="3" id="KW-1185">Reference proteome</keyword>
<evidence type="ECO:0000259" key="1">
    <source>
        <dbReference type="SMART" id="SM00871"/>
    </source>
</evidence>
<dbReference type="PANTHER" id="PTHR36444">
    <property type="entry name" value="TRANSCRIPTIONAL REGULATOR PROTEIN YOBU-RELATED"/>
    <property type="match status" value="1"/>
</dbReference>
<evidence type="ECO:0000313" key="2">
    <source>
        <dbReference type="EMBL" id="NIJ55025.1"/>
    </source>
</evidence>
<protein>
    <submittedName>
        <fullName evidence="2">AraC family transcriptional regulator</fullName>
    </submittedName>
</protein>
<sequence>MSLIRPRIETISEKKLVGQRMKMSLADNRTFELWSRFMPRRKEITNNISIDLISMQVYEEDFFSPLGIFEKWAVVEVSDLDNIPFGMESFVLPAGKYAVFLHKGGSERFQKTFRWIFEMWLPASEYKVDNRPHFELLGEKYKNNDPESEEDIWVPIKEKD</sequence>
<evidence type="ECO:0000313" key="3">
    <source>
        <dbReference type="Proteomes" id="UP001179181"/>
    </source>
</evidence>
<dbReference type="PANTHER" id="PTHR36444:SF2">
    <property type="entry name" value="TRANSCRIPTIONAL REGULATOR PROTEIN YOBU-RELATED"/>
    <property type="match status" value="1"/>
</dbReference>
<comment type="caution">
    <text evidence="2">The sequence shown here is derived from an EMBL/GenBank/DDBJ whole genome shotgun (WGS) entry which is preliminary data.</text>
</comment>
<organism evidence="2 3">
    <name type="scientific">Dyadobacter arcticus</name>
    <dbReference type="NCBI Taxonomy" id="1078754"/>
    <lineage>
        <taxon>Bacteria</taxon>
        <taxon>Pseudomonadati</taxon>
        <taxon>Bacteroidota</taxon>
        <taxon>Cytophagia</taxon>
        <taxon>Cytophagales</taxon>
        <taxon>Spirosomataceae</taxon>
        <taxon>Dyadobacter</taxon>
    </lineage>
</organism>
<feature type="domain" description="AraC effector-binding" evidence="1">
    <location>
        <begin position="4"/>
        <end position="157"/>
    </location>
</feature>